<evidence type="ECO:0000256" key="5">
    <source>
        <dbReference type="ARBA" id="ARBA00023136"/>
    </source>
</evidence>
<dbReference type="GO" id="GO:0030420">
    <property type="term" value="P:establishment of competence for transformation"/>
    <property type="evidence" value="ECO:0007669"/>
    <property type="project" value="InterPro"/>
</dbReference>
<dbReference type="Proteomes" id="UP001409585">
    <property type="component" value="Unassembled WGS sequence"/>
</dbReference>
<dbReference type="InterPro" id="IPR052159">
    <property type="entry name" value="Competence_DNA_uptake"/>
</dbReference>
<dbReference type="GO" id="GO:0005886">
    <property type="term" value="C:plasma membrane"/>
    <property type="evidence" value="ECO:0007669"/>
    <property type="project" value="UniProtKB-SubCell"/>
</dbReference>
<feature type="transmembrane region" description="Helical" evidence="6">
    <location>
        <begin position="333"/>
        <end position="350"/>
    </location>
</feature>
<dbReference type="InterPro" id="IPR004797">
    <property type="entry name" value="Competence_ComEC/Rec2"/>
</dbReference>
<feature type="transmembrane region" description="Helical" evidence="6">
    <location>
        <begin position="403"/>
        <end position="420"/>
    </location>
</feature>
<feature type="transmembrane region" description="Helical" evidence="6">
    <location>
        <begin position="64"/>
        <end position="81"/>
    </location>
</feature>
<gene>
    <name evidence="8" type="ORF">GCM10025791_02060</name>
</gene>
<evidence type="ECO:0000256" key="1">
    <source>
        <dbReference type="ARBA" id="ARBA00004651"/>
    </source>
</evidence>
<reference evidence="9" key="1">
    <citation type="journal article" date="2019" name="Int. J. Syst. Evol. Microbiol.">
        <title>The Global Catalogue of Microorganisms (GCM) 10K type strain sequencing project: providing services to taxonomists for standard genome sequencing and annotation.</title>
        <authorList>
            <consortium name="The Broad Institute Genomics Platform"/>
            <consortium name="The Broad Institute Genome Sequencing Center for Infectious Disease"/>
            <person name="Wu L."/>
            <person name="Ma J."/>
        </authorList>
    </citation>
    <scope>NUCLEOTIDE SEQUENCE [LARGE SCALE GENOMIC DNA]</scope>
    <source>
        <strain evidence="9">JCM 19134</strain>
    </source>
</reference>
<dbReference type="Pfam" id="PF13567">
    <property type="entry name" value="DUF4131"/>
    <property type="match status" value="1"/>
</dbReference>
<evidence type="ECO:0000259" key="7">
    <source>
        <dbReference type="SMART" id="SM00849"/>
    </source>
</evidence>
<dbReference type="RefSeq" id="WP_345415687.1">
    <property type="nucleotide sequence ID" value="NZ_AP031496.1"/>
</dbReference>
<dbReference type="Gene3D" id="3.60.15.10">
    <property type="entry name" value="Ribonuclease Z/Hydroxyacylglutathione hydrolase-like"/>
    <property type="match status" value="1"/>
</dbReference>
<keyword evidence="4 6" id="KW-1133">Transmembrane helix</keyword>
<feature type="transmembrane region" description="Helical" evidence="6">
    <location>
        <begin position="296"/>
        <end position="321"/>
    </location>
</feature>
<dbReference type="EMBL" id="BAABLX010000001">
    <property type="protein sequence ID" value="GAA4929916.1"/>
    <property type="molecule type" value="Genomic_DNA"/>
</dbReference>
<feature type="transmembrane region" description="Helical" evidence="6">
    <location>
        <begin position="31"/>
        <end position="52"/>
    </location>
</feature>
<feature type="transmembrane region" description="Helical" evidence="6">
    <location>
        <begin position="485"/>
        <end position="505"/>
    </location>
</feature>
<protein>
    <submittedName>
        <fullName evidence="8">DNA internalization-related competence protein ComEC/Rec2</fullName>
    </submittedName>
</protein>
<dbReference type="PANTHER" id="PTHR30619">
    <property type="entry name" value="DNA INTERNALIZATION/COMPETENCE PROTEIN COMEC/REC2"/>
    <property type="match status" value="1"/>
</dbReference>
<dbReference type="SUPFAM" id="SSF56281">
    <property type="entry name" value="Metallo-hydrolase/oxidoreductase"/>
    <property type="match status" value="1"/>
</dbReference>
<feature type="domain" description="Metallo-beta-lactamase" evidence="7">
    <location>
        <begin position="590"/>
        <end position="781"/>
    </location>
</feature>
<evidence type="ECO:0000256" key="4">
    <source>
        <dbReference type="ARBA" id="ARBA00022989"/>
    </source>
</evidence>
<comment type="caution">
    <text evidence="8">The sequence shown here is derived from an EMBL/GenBank/DDBJ whole genome shotgun (WGS) entry which is preliminary data.</text>
</comment>
<keyword evidence="9" id="KW-1185">Reference proteome</keyword>
<organism evidence="8 9">
    <name type="scientific">Halioxenophilus aromaticivorans</name>
    <dbReference type="NCBI Taxonomy" id="1306992"/>
    <lineage>
        <taxon>Bacteria</taxon>
        <taxon>Pseudomonadati</taxon>
        <taxon>Pseudomonadota</taxon>
        <taxon>Gammaproteobacteria</taxon>
        <taxon>Alteromonadales</taxon>
        <taxon>Alteromonadaceae</taxon>
        <taxon>Halioxenophilus</taxon>
    </lineage>
</organism>
<keyword evidence="3 6" id="KW-0812">Transmembrane</keyword>
<dbReference type="CDD" id="cd07731">
    <property type="entry name" value="ComA-like_MBL-fold"/>
    <property type="match status" value="1"/>
</dbReference>
<keyword evidence="2" id="KW-1003">Cell membrane</keyword>
<evidence type="ECO:0000256" key="3">
    <source>
        <dbReference type="ARBA" id="ARBA00022692"/>
    </source>
</evidence>
<feature type="transmembrane region" description="Helical" evidence="6">
    <location>
        <begin position="356"/>
        <end position="373"/>
    </location>
</feature>
<keyword evidence="5 6" id="KW-0472">Membrane</keyword>
<proteinExistence type="predicted"/>
<dbReference type="PANTHER" id="PTHR30619:SF1">
    <property type="entry name" value="RECOMBINATION PROTEIN 2"/>
    <property type="match status" value="1"/>
</dbReference>
<dbReference type="InterPro" id="IPR025405">
    <property type="entry name" value="DUF4131"/>
</dbReference>
<dbReference type="SMART" id="SM00849">
    <property type="entry name" value="Lactamase_B"/>
    <property type="match status" value="1"/>
</dbReference>
<feature type="transmembrane region" description="Helical" evidence="6">
    <location>
        <begin position="537"/>
        <end position="555"/>
    </location>
</feature>
<accession>A0AAV3TWQ1</accession>
<dbReference type="AlphaFoldDB" id="A0AAV3TWQ1"/>
<dbReference type="Pfam" id="PF03772">
    <property type="entry name" value="Competence"/>
    <property type="match status" value="1"/>
</dbReference>
<dbReference type="InterPro" id="IPR004477">
    <property type="entry name" value="ComEC_N"/>
</dbReference>
<evidence type="ECO:0000313" key="9">
    <source>
        <dbReference type="Proteomes" id="UP001409585"/>
    </source>
</evidence>
<evidence type="ECO:0000256" key="2">
    <source>
        <dbReference type="ARBA" id="ARBA00022475"/>
    </source>
</evidence>
<dbReference type="Pfam" id="PF00753">
    <property type="entry name" value="Lactamase_B"/>
    <property type="match status" value="1"/>
</dbReference>
<comment type="subcellular location">
    <subcellularLocation>
        <location evidence="1">Cell membrane</location>
        <topology evidence="1">Multi-pass membrane protein</topology>
    </subcellularLocation>
</comment>
<dbReference type="InterPro" id="IPR036866">
    <property type="entry name" value="RibonucZ/Hydroxyglut_hydro"/>
</dbReference>
<dbReference type="InterPro" id="IPR001279">
    <property type="entry name" value="Metallo-B-lactamas"/>
</dbReference>
<feature type="transmembrane region" description="Helical" evidence="6">
    <location>
        <begin position="380"/>
        <end position="397"/>
    </location>
</feature>
<evidence type="ECO:0000313" key="8">
    <source>
        <dbReference type="EMBL" id="GAA4929916.1"/>
    </source>
</evidence>
<dbReference type="NCBIfam" id="TIGR00361">
    <property type="entry name" value="ComEC_Rec2"/>
    <property type="match status" value="1"/>
</dbReference>
<feature type="transmembrane region" description="Helical" evidence="6">
    <location>
        <begin position="432"/>
        <end position="451"/>
    </location>
</feature>
<sequence length="838" mass="92601">MIYKLSIMKAIALAVSIAMLSVSYLPTLAWLPAILLVVVIVVILLSLFLWLHPLGQRWWVVKRTLLLLVGALFGLCAAYFSCSQLVSKQLPKCYDNQVVDLTGAVAGLPNRAPSAFDPSVSQWHFDLIAHNLSAEPNLASSNSQCSLNRLHGQRLSLVWVNKDDLDTSWLHPGRKVSLRAKLRVPRGLVNPKGFDYQRWLLSSGYSAVGRATELVTVAAEASASASQGNRYGIDSLRLAIRNQFLMASQQRGSRDQVEANSDEQSAVAGALIALVLGDKSYLSQDQWQLLQLTGTLHLLIVSGLHISIVAGLGYWLGGLVARLLSVGRPVFRQYIPSLSSVALALFYALLAGFSLPTQRALVMVVVANVFWLFGWSRNPWLGFWLAVVLVLIIDPLAGHSQGFWLSFAVVATILSVVSTVNKHSAWIGAVKMQLSIFIAMLFPVALATGSLNFVSPIINLVAIPFVSVCLVPVSLLAAVMSCFEVLASLFYWVYGVAVWAMQLLWRTLEGYTHVLSKLVAMENHGLLAPVAAEWIPWWQWLLLGLLVACTVLPVLPRVLKLVCLSAAIALVTSNPEPDFTVRLTVLDVGQGSVHVLQAHGRTMVFDTGPRFSEDFLAATDILSPFLHWSGSHSIDHLVVSHGDADHASGAQQIAQQFKASVVHSGEPHRLPWRVDACHRGQNWKWQLSTHQSVDFSFLWPEPAQIASENSNDRSCVLLIEWGEHRVLLTGDISKAVEWQLVAQLAQPLTVLVAPHHGSKSSSSHRFIMAFKPQHVVFSTGYHNRYGHPNPRVLNRYRELTDATIWNTAKHGAIQFVWQSDGNFDAYGLRGERQRFWFE</sequence>
<feature type="transmembrane region" description="Helical" evidence="6">
    <location>
        <begin position="457"/>
        <end position="478"/>
    </location>
</feature>
<dbReference type="InterPro" id="IPR035681">
    <property type="entry name" value="ComA-like_MBL"/>
</dbReference>
<feature type="transmembrane region" description="Helical" evidence="6">
    <location>
        <begin position="7"/>
        <end position="25"/>
    </location>
</feature>
<evidence type="ECO:0000256" key="6">
    <source>
        <dbReference type="SAM" id="Phobius"/>
    </source>
</evidence>
<name>A0AAV3TWQ1_9ALTE</name>
<dbReference type="NCBIfam" id="TIGR00360">
    <property type="entry name" value="ComEC_N-term"/>
    <property type="match status" value="1"/>
</dbReference>